<protein>
    <recommendedName>
        <fullName evidence="1">DUF7755 domain-containing protein</fullName>
    </recommendedName>
</protein>
<reference evidence="2" key="1">
    <citation type="submission" date="2014-05" db="EMBL/GenBank/DDBJ databases">
        <title>The transcriptome of the halophilic microalga Tetraselmis sp. GSL018 isolated from the Great Salt Lake, Utah.</title>
        <authorList>
            <person name="Jinkerson R.E."/>
            <person name="D'Adamo S."/>
            <person name="Posewitz M.C."/>
        </authorList>
    </citation>
    <scope>NUCLEOTIDE SEQUENCE</scope>
    <source>
        <strain evidence="2">GSL018</strain>
    </source>
</reference>
<feature type="domain" description="DUF7755" evidence="1">
    <location>
        <begin position="87"/>
        <end position="133"/>
    </location>
</feature>
<sequence length="449" mass="48458">METVNLVSGRLAIHPRSFFLDRKRIKRPTVCRNTSNNDNTSSDAREKYASLGSWNARFGLAQEKLPKRVLSTTLPADKEKVQPGMTVYSVRITTSTERGSELTSLYGGIWLCMIGKDGSSILHRFSPVVDSTDLQNQLFEICETDSWEEAGANCSVSEVPQTPSSQWNSKSVKHRFREGSVDEESFMAPELGPLSAVIIGPEDGAWRLHEVNISSSRTGHSDRFICRQRMGCKNSERSAAYLTPVPEDAVVYGSGESAVIMSKAEAAKVYSRGMQDYSDLKQQLLLTNLALVAGGCVVMGLIDGIDGMVPMAIGGGLGMFYQWSLQQAVDRLPSALSADYDTGPDSKPAILEPILSGLGSLLSKPAVRFLMTTALACIAFQAAENLSGAGLEADTKAEAAAANGRLLRVLLTIMGGFMLHKLSIVAVSLKPEEAAQAQASVARKKVNET</sequence>
<dbReference type="Gene3D" id="2.60.60.20">
    <property type="entry name" value="PLAT/LH2 domain"/>
    <property type="match status" value="1"/>
</dbReference>
<accession>A0A061R9H7</accession>
<feature type="domain" description="DUF7755" evidence="1">
    <location>
        <begin position="164"/>
        <end position="216"/>
    </location>
</feature>
<proteinExistence type="predicted"/>
<name>A0A061R9H7_9CHLO</name>
<evidence type="ECO:0000259" key="1">
    <source>
        <dbReference type="Pfam" id="PF24938"/>
    </source>
</evidence>
<dbReference type="Pfam" id="PF24938">
    <property type="entry name" value="DUF7755"/>
    <property type="match status" value="2"/>
</dbReference>
<evidence type="ECO:0000313" key="2">
    <source>
        <dbReference type="EMBL" id="JAC67136.1"/>
    </source>
</evidence>
<dbReference type="PANTHER" id="PTHR36330:SF2">
    <property type="entry name" value="LIPASE_LIPOOXYGENASE, PLAT_LH2 FAMILY PROTEIN"/>
    <property type="match status" value="1"/>
</dbReference>
<dbReference type="PANTHER" id="PTHR36330">
    <property type="entry name" value="LIPASE/LIPOOXYGENASE, PLAT/LH2 FAMILY PROTEIN"/>
    <property type="match status" value="1"/>
</dbReference>
<organism evidence="2">
    <name type="scientific">Tetraselmis sp. GSL018</name>
    <dbReference type="NCBI Taxonomy" id="582737"/>
    <lineage>
        <taxon>Eukaryota</taxon>
        <taxon>Viridiplantae</taxon>
        <taxon>Chlorophyta</taxon>
        <taxon>core chlorophytes</taxon>
        <taxon>Chlorodendrophyceae</taxon>
        <taxon>Chlorodendrales</taxon>
        <taxon>Chlorodendraceae</taxon>
        <taxon>Tetraselmis</taxon>
    </lineage>
</organism>
<gene>
    <name evidence="2" type="ORF">TSPGSL018_11906</name>
</gene>
<dbReference type="EMBL" id="GBEZ01019419">
    <property type="protein sequence ID" value="JAC67136.1"/>
    <property type="molecule type" value="Transcribed_RNA"/>
</dbReference>
<dbReference type="AlphaFoldDB" id="A0A061R9H7"/>
<dbReference type="InterPro" id="IPR056657">
    <property type="entry name" value="DUF7755"/>
</dbReference>